<feature type="domain" description="Survival protein SurE-like phosphatase/nucleotidase" evidence="6">
    <location>
        <begin position="21"/>
        <end position="221"/>
    </location>
</feature>
<dbReference type="Gene3D" id="3.40.1210.10">
    <property type="entry name" value="Survival protein SurE-like phosphatase/nucleotidase"/>
    <property type="match status" value="1"/>
</dbReference>
<accession>A0A2S6C9V1</accession>
<keyword evidence="2" id="KW-0479">Metal-binding</keyword>
<feature type="signal peptide" evidence="5">
    <location>
        <begin position="1"/>
        <end position="18"/>
    </location>
</feature>
<dbReference type="InterPro" id="IPR036523">
    <property type="entry name" value="SurE-like_sf"/>
</dbReference>
<feature type="region of interest" description="Disordered" evidence="4">
    <location>
        <begin position="52"/>
        <end position="92"/>
    </location>
</feature>
<evidence type="ECO:0000313" key="7">
    <source>
        <dbReference type="EMBL" id="PPJ56495.1"/>
    </source>
</evidence>
<dbReference type="GO" id="GO:0008252">
    <property type="term" value="F:nucleotidase activity"/>
    <property type="evidence" value="ECO:0007669"/>
    <property type="project" value="InterPro"/>
</dbReference>
<organism evidence="7 8">
    <name type="scientific">Cercospora berteroae</name>
    <dbReference type="NCBI Taxonomy" id="357750"/>
    <lineage>
        <taxon>Eukaryota</taxon>
        <taxon>Fungi</taxon>
        <taxon>Dikarya</taxon>
        <taxon>Ascomycota</taxon>
        <taxon>Pezizomycotina</taxon>
        <taxon>Dothideomycetes</taxon>
        <taxon>Dothideomycetidae</taxon>
        <taxon>Mycosphaerellales</taxon>
        <taxon>Mycosphaerellaceae</taxon>
        <taxon>Cercospora</taxon>
    </lineage>
</organism>
<dbReference type="Pfam" id="PF01975">
    <property type="entry name" value="SurE"/>
    <property type="match status" value="1"/>
</dbReference>
<evidence type="ECO:0000313" key="8">
    <source>
        <dbReference type="Proteomes" id="UP000237631"/>
    </source>
</evidence>
<proteinExistence type="inferred from homology"/>
<evidence type="ECO:0000256" key="4">
    <source>
        <dbReference type="SAM" id="MobiDB-lite"/>
    </source>
</evidence>
<dbReference type="InterPro" id="IPR030048">
    <property type="entry name" value="SurE"/>
</dbReference>
<dbReference type="InterPro" id="IPR002828">
    <property type="entry name" value="SurE-like_Pase/nucleotidase"/>
</dbReference>
<dbReference type="PANTHER" id="PTHR30457:SF0">
    <property type="entry name" value="PHOSPHATASE, PUTATIVE (AFU_ORTHOLOGUE AFUA_4G01070)-RELATED"/>
    <property type="match status" value="1"/>
</dbReference>
<name>A0A2S6C9V1_9PEZI</name>
<sequence>MHPSTLLLSILPIISSHALNIIQSNDDGWAEINIRETYNSLSAAGYNSIISAPAENQSGTGSRDEEPEEVGDEGCQFGSCSPRSPPIGRNESEGRFNYVNSFPVTSIRHGISVLSEEFFSGPPDLAITGPNVGSNLGIVTQFSGTVGAAVEAIKLGIPAVAFSGSSGKQTAWNVNVVENYVRVYAALVVNVTEALTGGGEGQKPFLSDGVWLNVNFPKVDNRCRSPADFKFVLSRIYPKVPFVGEDDVETCGSRRLPIERKVVGTPGCYASISVGEENKTTAPRRAQTFVLNRLRPILSCLP</sequence>
<feature type="chain" id="PRO_5015534041" description="Survival protein SurE-like phosphatase/nucleotidase domain-containing protein" evidence="5">
    <location>
        <begin position="19"/>
        <end position="302"/>
    </location>
</feature>
<dbReference type="AlphaFoldDB" id="A0A2S6C9V1"/>
<dbReference type="SUPFAM" id="SSF64167">
    <property type="entry name" value="SurE-like"/>
    <property type="match status" value="1"/>
</dbReference>
<dbReference type="STRING" id="357750.A0A2S6C9V1"/>
<evidence type="ECO:0000259" key="6">
    <source>
        <dbReference type="Pfam" id="PF01975"/>
    </source>
</evidence>
<keyword evidence="8" id="KW-1185">Reference proteome</keyword>
<keyword evidence="5" id="KW-0732">Signal</keyword>
<evidence type="ECO:0000256" key="3">
    <source>
        <dbReference type="ARBA" id="ARBA00022801"/>
    </source>
</evidence>
<comment type="similarity">
    <text evidence="1">Belongs to the SurE nucleotidase family.</text>
</comment>
<dbReference type="Proteomes" id="UP000237631">
    <property type="component" value="Unassembled WGS sequence"/>
</dbReference>
<evidence type="ECO:0000256" key="5">
    <source>
        <dbReference type="SAM" id="SignalP"/>
    </source>
</evidence>
<evidence type="ECO:0000256" key="2">
    <source>
        <dbReference type="ARBA" id="ARBA00022723"/>
    </source>
</evidence>
<feature type="compositionally biased region" description="Polar residues" evidence="4">
    <location>
        <begin position="52"/>
        <end position="61"/>
    </location>
</feature>
<comment type="caution">
    <text evidence="7">The sequence shown here is derived from an EMBL/GenBank/DDBJ whole genome shotgun (WGS) entry which is preliminary data.</text>
</comment>
<keyword evidence="3" id="KW-0378">Hydrolase</keyword>
<dbReference type="OrthoDB" id="4018688at2759"/>
<dbReference type="GO" id="GO:0046872">
    <property type="term" value="F:metal ion binding"/>
    <property type="evidence" value="ECO:0007669"/>
    <property type="project" value="UniProtKB-KW"/>
</dbReference>
<reference evidence="8" key="1">
    <citation type="journal article" date="2017" name="bioRxiv">
        <title>Conservation of a gene cluster reveals novel cercosporin biosynthetic mechanisms and extends production to the genus Colletotrichum.</title>
        <authorList>
            <person name="de Jonge R."/>
            <person name="Ebert M.K."/>
            <person name="Huitt-Roehl C.R."/>
            <person name="Pal P."/>
            <person name="Suttle J.C."/>
            <person name="Spanner R.E."/>
            <person name="Neubauer J.D."/>
            <person name="Jurick W.M.II."/>
            <person name="Stott K.A."/>
            <person name="Secor G.A."/>
            <person name="Thomma B.P.H.J."/>
            <person name="Van de Peer Y."/>
            <person name="Townsend C.A."/>
            <person name="Bolton M.D."/>
        </authorList>
    </citation>
    <scope>NUCLEOTIDE SEQUENCE [LARGE SCALE GENOMIC DNA]</scope>
    <source>
        <strain evidence="8">CBS538.71</strain>
    </source>
</reference>
<gene>
    <name evidence="7" type="ORF">CBER1_07633</name>
</gene>
<dbReference type="PANTHER" id="PTHR30457">
    <property type="entry name" value="5'-NUCLEOTIDASE SURE"/>
    <property type="match status" value="1"/>
</dbReference>
<evidence type="ECO:0000256" key="1">
    <source>
        <dbReference type="ARBA" id="ARBA00011062"/>
    </source>
</evidence>
<dbReference type="EMBL" id="PNEN01000517">
    <property type="protein sequence ID" value="PPJ56495.1"/>
    <property type="molecule type" value="Genomic_DNA"/>
</dbReference>
<protein>
    <recommendedName>
        <fullName evidence="6">Survival protein SurE-like phosphatase/nucleotidase domain-containing protein</fullName>
    </recommendedName>
</protein>